<dbReference type="GO" id="GO:0005739">
    <property type="term" value="C:mitochondrion"/>
    <property type="evidence" value="ECO:0007669"/>
    <property type="project" value="TreeGrafter"/>
</dbReference>
<evidence type="ECO:0000259" key="7">
    <source>
        <dbReference type="Pfam" id="PF00009"/>
    </source>
</evidence>
<dbReference type="Proteomes" id="UP000265427">
    <property type="component" value="Unassembled WGS sequence"/>
</dbReference>
<evidence type="ECO:0000256" key="2">
    <source>
        <dbReference type="ARBA" id="ARBA00021392"/>
    </source>
</evidence>
<evidence type="ECO:0000313" key="10">
    <source>
        <dbReference type="EMBL" id="RHY51932.1"/>
    </source>
</evidence>
<name>A0A396ZZU4_APHAT</name>
<proteinExistence type="inferred from homology"/>
<keyword evidence="4" id="KW-0251">Elongation factor</keyword>
<reference evidence="12 13" key="1">
    <citation type="submission" date="2018-08" db="EMBL/GenBank/DDBJ databases">
        <title>Aphanomyces genome sequencing and annotation.</title>
        <authorList>
            <person name="Minardi D."/>
            <person name="Oidtmann B."/>
            <person name="Van Der Giezen M."/>
            <person name="Studholme D.J."/>
        </authorList>
    </citation>
    <scope>NUCLEOTIDE SEQUENCE [LARGE SCALE GENOMIC DNA]</scope>
    <source>
        <strain evidence="9 12">Kv</strain>
        <strain evidence="10 13">SA</strain>
        <strain evidence="11 14">Si</strain>
    </source>
</reference>
<evidence type="ECO:0000256" key="4">
    <source>
        <dbReference type="ARBA" id="ARBA00022768"/>
    </source>
</evidence>
<dbReference type="InterPro" id="IPR027417">
    <property type="entry name" value="P-loop_NTPase"/>
</dbReference>
<dbReference type="EMBL" id="QUTC01006473">
    <property type="protein sequence ID" value="RHY51932.1"/>
    <property type="molecule type" value="Genomic_DNA"/>
</dbReference>
<dbReference type="GO" id="GO:0070125">
    <property type="term" value="P:mitochondrial translational elongation"/>
    <property type="evidence" value="ECO:0007669"/>
    <property type="project" value="TreeGrafter"/>
</dbReference>
<keyword evidence="3" id="KW-0547">Nucleotide-binding</keyword>
<comment type="caution">
    <text evidence="9">The sequence shown here is derived from an EMBL/GenBank/DDBJ whole genome shotgun (WGS) entry which is preliminary data.</text>
</comment>
<dbReference type="VEuPathDB" id="FungiDB:H257_15388"/>
<sequence>MAFRVCTIGQLGHGKTTLKTALAQSQSNTAAPLDKNGIVYDATRVQYQTPTRQYDHVDFAGPSDATKYFITQGSALNAVILVVSATEGPTQQVRDQLLLAKQVGLTSIVLLLNKTDLIDDDGVLDLVEADVRELVIEYDFVGADMPVVRGSALKAAQGTDKSTVAALLQSLDAFPQHNNEQVTSANVSFKFEALVYLRTTAEGGRRTPFYQGYIPRLKFPVAGKTILGKIEFTGGVTSGNPGAVITLKITLYEGLNLSPITTRFSIEEGGIDIGHGVVTRVG</sequence>
<dbReference type="PANTHER" id="PTHR43721:SF22">
    <property type="entry name" value="ELONGATION FACTOR TU, MITOCHONDRIAL"/>
    <property type="match status" value="1"/>
</dbReference>
<dbReference type="AlphaFoldDB" id="A0A396ZZU4"/>
<dbReference type="Gene3D" id="3.40.50.300">
    <property type="entry name" value="P-loop containing nucleotide triphosphate hydrolases"/>
    <property type="match status" value="1"/>
</dbReference>
<dbReference type="InterPro" id="IPR004160">
    <property type="entry name" value="Transl_elong_EFTu/EF1A_C"/>
</dbReference>
<dbReference type="InterPro" id="IPR000795">
    <property type="entry name" value="T_Tr_GTP-bd_dom"/>
</dbReference>
<dbReference type="GO" id="GO:0003746">
    <property type="term" value="F:translation elongation factor activity"/>
    <property type="evidence" value="ECO:0007669"/>
    <property type="project" value="UniProtKB-KW"/>
</dbReference>
<feature type="domain" description="Tr-type G" evidence="7">
    <location>
        <begin position="4"/>
        <end position="172"/>
    </location>
</feature>
<dbReference type="EMBL" id="QUTB01002315">
    <property type="protein sequence ID" value="RHY73143.1"/>
    <property type="molecule type" value="Genomic_DNA"/>
</dbReference>
<dbReference type="InterPro" id="IPR050055">
    <property type="entry name" value="EF-Tu_GTPase"/>
</dbReference>
<dbReference type="Gene3D" id="2.40.30.10">
    <property type="entry name" value="Translation factors"/>
    <property type="match status" value="1"/>
</dbReference>
<evidence type="ECO:0000313" key="14">
    <source>
        <dbReference type="Proteomes" id="UP000283543"/>
    </source>
</evidence>
<dbReference type="GO" id="GO:0005525">
    <property type="term" value="F:GTP binding"/>
    <property type="evidence" value="ECO:0007669"/>
    <property type="project" value="UniProtKB-KW"/>
</dbReference>
<keyword evidence="5" id="KW-0648">Protein biosynthesis</keyword>
<feature type="domain" description="Translation elongation factor EFTu/EF1A C-terminal" evidence="8">
    <location>
        <begin position="189"/>
        <end position="281"/>
    </location>
</feature>
<comment type="similarity">
    <text evidence="1">Belongs to the TRAFAC class translation factor GTPase superfamily. Classic translation factor GTPase family. EF-Tu/EF-1A subfamily.</text>
</comment>
<evidence type="ECO:0000256" key="3">
    <source>
        <dbReference type="ARBA" id="ARBA00022741"/>
    </source>
</evidence>
<dbReference type="GO" id="GO:0003924">
    <property type="term" value="F:GTPase activity"/>
    <property type="evidence" value="ECO:0007669"/>
    <property type="project" value="InterPro"/>
</dbReference>
<dbReference type="SUPFAM" id="SSF52540">
    <property type="entry name" value="P-loop containing nucleoside triphosphate hydrolases"/>
    <property type="match status" value="1"/>
</dbReference>
<evidence type="ECO:0000256" key="1">
    <source>
        <dbReference type="ARBA" id="ARBA00007249"/>
    </source>
</evidence>
<dbReference type="Pfam" id="PF03143">
    <property type="entry name" value="GTP_EFTU_D3"/>
    <property type="match status" value="1"/>
</dbReference>
<dbReference type="Proteomes" id="UP000283543">
    <property type="component" value="Unassembled WGS sequence"/>
</dbReference>
<keyword evidence="6" id="KW-0342">GTP-binding</keyword>
<dbReference type="PANTHER" id="PTHR43721">
    <property type="entry name" value="ELONGATION FACTOR TU-RELATED"/>
    <property type="match status" value="1"/>
</dbReference>
<protein>
    <recommendedName>
        <fullName evidence="2">Elongation factor Tu, chloroplastic</fullName>
    </recommendedName>
</protein>
<evidence type="ECO:0000259" key="8">
    <source>
        <dbReference type="Pfam" id="PF03143"/>
    </source>
</evidence>
<gene>
    <name evidence="11" type="ORF">DYB34_013325</name>
    <name evidence="9" type="ORF">DYB36_012505</name>
    <name evidence="10" type="ORF">DYB38_012089</name>
</gene>
<dbReference type="Proteomes" id="UP000265716">
    <property type="component" value="Unassembled WGS sequence"/>
</dbReference>
<evidence type="ECO:0000313" key="12">
    <source>
        <dbReference type="Proteomes" id="UP000265427"/>
    </source>
</evidence>
<dbReference type="SUPFAM" id="SSF50465">
    <property type="entry name" value="EF-Tu/eEF-1alpha/eIF2-gamma C-terminal domain"/>
    <property type="match status" value="1"/>
</dbReference>
<evidence type="ECO:0000256" key="5">
    <source>
        <dbReference type="ARBA" id="ARBA00022917"/>
    </source>
</evidence>
<evidence type="ECO:0000313" key="9">
    <source>
        <dbReference type="EMBL" id="RHY01090.1"/>
    </source>
</evidence>
<evidence type="ECO:0000256" key="6">
    <source>
        <dbReference type="ARBA" id="ARBA00023134"/>
    </source>
</evidence>
<dbReference type="Pfam" id="PF00009">
    <property type="entry name" value="GTP_EFTU"/>
    <property type="match status" value="1"/>
</dbReference>
<accession>A0A396ZZU4</accession>
<evidence type="ECO:0000313" key="11">
    <source>
        <dbReference type="EMBL" id="RHY73143.1"/>
    </source>
</evidence>
<organism evidence="9 12">
    <name type="scientific">Aphanomyces astaci</name>
    <name type="common">Crayfish plague agent</name>
    <dbReference type="NCBI Taxonomy" id="112090"/>
    <lineage>
        <taxon>Eukaryota</taxon>
        <taxon>Sar</taxon>
        <taxon>Stramenopiles</taxon>
        <taxon>Oomycota</taxon>
        <taxon>Saprolegniomycetes</taxon>
        <taxon>Saprolegniales</taxon>
        <taxon>Verrucalvaceae</taxon>
        <taxon>Aphanomyces</taxon>
    </lineage>
</organism>
<dbReference type="EMBL" id="QUSZ01007986">
    <property type="protein sequence ID" value="RHY01090.1"/>
    <property type="molecule type" value="Genomic_DNA"/>
</dbReference>
<evidence type="ECO:0000313" key="13">
    <source>
        <dbReference type="Proteomes" id="UP000265716"/>
    </source>
</evidence>
<dbReference type="InterPro" id="IPR009001">
    <property type="entry name" value="Transl_elong_EF1A/Init_IF2_C"/>
</dbReference>